<keyword evidence="9 13" id="KW-0133">Cell shape</keyword>
<reference evidence="16 17" key="1">
    <citation type="submission" date="2016-04" db="EMBL/GenBank/DDBJ databases">
        <title>ATOL: Assembling a taxonomically balanced genome-scale reconstruction of the evolutionary history of the Enterobacteriaceae.</title>
        <authorList>
            <person name="Plunkett G.III."/>
            <person name="Neeno-Eckwall E.C."/>
            <person name="Glasner J.D."/>
            <person name="Perna N.T."/>
        </authorList>
    </citation>
    <scope>NUCLEOTIDE SEQUENCE [LARGE SCALE GENOMIC DNA]</scope>
    <source>
        <strain evidence="16 17">ATCC 51604</strain>
    </source>
</reference>
<feature type="chain" id="PRO_5008593777" evidence="14">
    <location>
        <begin position="21"/>
        <end position="311"/>
    </location>
</feature>
<evidence type="ECO:0000256" key="3">
    <source>
        <dbReference type="ARBA" id="ARBA00005992"/>
    </source>
</evidence>
<dbReference type="Proteomes" id="UP000078504">
    <property type="component" value="Unassembled WGS sequence"/>
</dbReference>
<dbReference type="InterPro" id="IPR041597">
    <property type="entry name" value="Ldt_C"/>
</dbReference>
<keyword evidence="5 16" id="KW-0808">Transferase</keyword>
<dbReference type="Pfam" id="PF17969">
    <property type="entry name" value="Ldt_C"/>
    <property type="match status" value="1"/>
</dbReference>
<evidence type="ECO:0000256" key="12">
    <source>
        <dbReference type="ARBA" id="ARBA00060592"/>
    </source>
</evidence>
<protein>
    <submittedName>
        <fullName evidence="16">L,D-transpeptidase</fullName>
        <ecNumber evidence="16">2.-.-.-</ecNumber>
    </submittedName>
</protein>
<dbReference type="GO" id="GO:0008360">
    <property type="term" value="P:regulation of cell shape"/>
    <property type="evidence" value="ECO:0007669"/>
    <property type="project" value="UniProtKB-UniRule"/>
</dbReference>
<dbReference type="PANTHER" id="PTHR30582:SF24">
    <property type="entry name" value="L,D-TRANSPEPTIDASE ERFK_SRFK-RELATED"/>
    <property type="match status" value="1"/>
</dbReference>
<comment type="pathway">
    <text evidence="12">Glycan biosynthesis.</text>
</comment>
<dbReference type="PROSITE" id="PS52029">
    <property type="entry name" value="LD_TPASE"/>
    <property type="match status" value="1"/>
</dbReference>
<evidence type="ECO:0000256" key="8">
    <source>
        <dbReference type="ARBA" id="ARBA00022801"/>
    </source>
</evidence>
<evidence type="ECO:0000256" key="14">
    <source>
        <dbReference type="SAM" id="SignalP"/>
    </source>
</evidence>
<dbReference type="InterPro" id="IPR038063">
    <property type="entry name" value="Transpep_catalytic_dom"/>
</dbReference>
<feature type="active site" description="Proton donor/acceptor" evidence="13">
    <location>
        <position position="190"/>
    </location>
</feature>
<gene>
    <name evidence="16" type="ORF">M977_00587</name>
</gene>
<evidence type="ECO:0000259" key="15">
    <source>
        <dbReference type="PROSITE" id="PS52029"/>
    </source>
</evidence>
<evidence type="ECO:0000256" key="1">
    <source>
        <dbReference type="ARBA" id="ARBA00004418"/>
    </source>
</evidence>
<dbReference type="Gene3D" id="2.40.440.10">
    <property type="entry name" value="L,D-transpeptidase catalytic domain-like"/>
    <property type="match status" value="1"/>
</dbReference>
<evidence type="ECO:0000256" key="4">
    <source>
        <dbReference type="ARBA" id="ARBA00022676"/>
    </source>
</evidence>
<comment type="caution">
    <text evidence="16">The sequence shown here is derived from an EMBL/GenBank/DDBJ whole genome shotgun (WGS) entry which is preliminary data.</text>
</comment>
<feature type="signal peptide" evidence="14">
    <location>
        <begin position="1"/>
        <end position="20"/>
    </location>
</feature>
<keyword evidence="7" id="KW-0574">Periplasm</keyword>
<dbReference type="CDD" id="cd16913">
    <property type="entry name" value="YkuD_like"/>
    <property type="match status" value="1"/>
</dbReference>
<keyword evidence="10 13" id="KW-0573">Peptidoglycan synthesis</keyword>
<dbReference type="UniPathway" id="UPA00219"/>
<evidence type="ECO:0000256" key="10">
    <source>
        <dbReference type="ARBA" id="ARBA00022984"/>
    </source>
</evidence>
<dbReference type="AlphaFoldDB" id="A0A1B7I5H4"/>
<keyword evidence="8" id="KW-0378">Hydrolase</keyword>
<keyword evidence="6 14" id="KW-0732">Signal</keyword>
<name>A0A1B7I5H4_9ENTR</name>
<proteinExistence type="inferred from homology"/>
<accession>A0A1B7I5H4</accession>
<dbReference type="PATRIC" id="fig|1354253.4.peg.603"/>
<evidence type="ECO:0000256" key="9">
    <source>
        <dbReference type="ARBA" id="ARBA00022960"/>
    </source>
</evidence>
<dbReference type="SUPFAM" id="SSF141523">
    <property type="entry name" value="L,D-transpeptidase catalytic domain-like"/>
    <property type="match status" value="1"/>
</dbReference>
<evidence type="ECO:0000256" key="5">
    <source>
        <dbReference type="ARBA" id="ARBA00022679"/>
    </source>
</evidence>
<evidence type="ECO:0000256" key="7">
    <source>
        <dbReference type="ARBA" id="ARBA00022764"/>
    </source>
</evidence>
<sequence>MIRLSSLALVLAAVTCSAQAVTYMLPPEGSRLVGSPLTVSVPEGNTQPLEYFAALYGQGLSNMLEANPGVDPFLPKAGTQLTIPQQVILPDTVRQGVVINVAEMRLYYYPDQSNTVEIFPIGIGQAGRETPRNWVTRVERKQEAPGWTPTPNTRREYAKEGKTLPAYVPPGEDNPMGLYAIYIGKLYAIHGTNANFGIGLRVSQGCIRLRKDDIKYLFDNVPVGARVQLIDQPVKATVEPDGRHWLEVHEPLSRNRAEFESDKKVPLPMTSTLRDMTQGSGVDAGMASAALTRRSGMPVPISIESRKAGQL</sequence>
<feature type="active site" description="Nucleophile" evidence="13">
    <location>
        <position position="206"/>
    </location>
</feature>
<organism evidence="16 17">
    <name type="scientific">Buttiauxella gaviniae ATCC 51604</name>
    <dbReference type="NCBI Taxonomy" id="1354253"/>
    <lineage>
        <taxon>Bacteria</taxon>
        <taxon>Pseudomonadati</taxon>
        <taxon>Pseudomonadota</taxon>
        <taxon>Gammaproteobacteria</taxon>
        <taxon>Enterobacterales</taxon>
        <taxon>Enterobacteriaceae</taxon>
        <taxon>Buttiauxella</taxon>
    </lineage>
</organism>
<evidence type="ECO:0000256" key="13">
    <source>
        <dbReference type="PROSITE-ProRule" id="PRU01373"/>
    </source>
</evidence>
<dbReference type="EMBL" id="LXEP01000004">
    <property type="protein sequence ID" value="OAT23673.1"/>
    <property type="molecule type" value="Genomic_DNA"/>
</dbReference>
<dbReference type="InterPro" id="IPR050979">
    <property type="entry name" value="LD-transpeptidase"/>
</dbReference>
<comment type="subcellular location">
    <subcellularLocation>
        <location evidence="1">Periplasm</location>
    </subcellularLocation>
</comment>
<dbReference type="GO" id="GO:0016757">
    <property type="term" value="F:glycosyltransferase activity"/>
    <property type="evidence" value="ECO:0007669"/>
    <property type="project" value="UniProtKB-KW"/>
</dbReference>
<dbReference type="GO" id="GO:0018104">
    <property type="term" value="P:peptidoglycan-protein cross-linking"/>
    <property type="evidence" value="ECO:0007669"/>
    <property type="project" value="TreeGrafter"/>
</dbReference>
<dbReference type="GO" id="GO:0005576">
    <property type="term" value="C:extracellular region"/>
    <property type="evidence" value="ECO:0007669"/>
    <property type="project" value="TreeGrafter"/>
</dbReference>
<evidence type="ECO:0000313" key="16">
    <source>
        <dbReference type="EMBL" id="OAT23673.1"/>
    </source>
</evidence>
<evidence type="ECO:0000256" key="2">
    <source>
        <dbReference type="ARBA" id="ARBA00004752"/>
    </source>
</evidence>
<evidence type="ECO:0000256" key="11">
    <source>
        <dbReference type="ARBA" id="ARBA00023316"/>
    </source>
</evidence>
<keyword evidence="4" id="KW-0328">Glycosyltransferase</keyword>
<dbReference type="FunFam" id="2.40.440.10:FF:000001">
    <property type="entry name" value="L,D-transpeptidase YbiS"/>
    <property type="match status" value="1"/>
</dbReference>
<keyword evidence="11 13" id="KW-0961">Cell wall biogenesis/degradation</keyword>
<evidence type="ECO:0000313" key="17">
    <source>
        <dbReference type="Proteomes" id="UP000078504"/>
    </source>
</evidence>
<dbReference type="GO" id="GO:0071555">
    <property type="term" value="P:cell wall organization"/>
    <property type="evidence" value="ECO:0007669"/>
    <property type="project" value="UniProtKB-UniRule"/>
</dbReference>
<dbReference type="GO" id="GO:0042597">
    <property type="term" value="C:periplasmic space"/>
    <property type="evidence" value="ECO:0007669"/>
    <property type="project" value="UniProtKB-SubCell"/>
</dbReference>
<dbReference type="GO" id="GO:0071972">
    <property type="term" value="F:peptidoglycan L,D-transpeptidase activity"/>
    <property type="evidence" value="ECO:0007669"/>
    <property type="project" value="UniProtKB-ARBA"/>
</dbReference>
<dbReference type="PANTHER" id="PTHR30582">
    <property type="entry name" value="L,D-TRANSPEPTIDASE"/>
    <property type="match status" value="1"/>
</dbReference>
<feature type="domain" description="L,D-TPase catalytic" evidence="15">
    <location>
        <begin position="95"/>
        <end position="230"/>
    </location>
</feature>
<evidence type="ECO:0000256" key="6">
    <source>
        <dbReference type="ARBA" id="ARBA00022729"/>
    </source>
</evidence>
<dbReference type="NCBIfam" id="NF007563">
    <property type="entry name" value="PRK10190.1"/>
    <property type="match status" value="1"/>
</dbReference>
<comment type="pathway">
    <text evidence="2 13">Cell wall biogenesis; peptidoglycan biosynthesis.</text>
</comment>
<dbReference type="EC" id="2.-.-.-" evidence="16"/>
<comment type="similarity">
    <text evidence="3">Belongs to the YkuD family.</text>
</comment>
<dbReference type="InterPro" id="IPR005490">
    <property type="entry name" value="LD_TPept_cat_dom"/>
</dbReference>
<dbReference type="RefSeq" id="WP_064512037.1">
    <property type="nucleotide sequence ID" value="NZ_LXEP01000004.1"/>
</dbReference>
<dbReference type="Pfam" id="PF03734">
    <property type="entry name" value="YkuD"/>
    <property type="match status" value="1"/>
</dbReference>